<dbReference type="EMBL" id="RBXX01000002">
    <property type="protein sequence ID" value="RKT88484.1"/>
    <property type="molecule type" value="Genomic_DNA"/>
</dbReference>
<dbReference type="RefSeq" id="WP_093146844.1">
    <property type="nucleotide sequence ID" value="NZ_FOUP01000001.1"/>
</dbReference>
<dbReference type="STRING" id="455193.SAMN05421805_1011504"/>
<reference evidence="2 5" key="2">
    <citation type="submission" date="2018-10" db="EMBL/GenBank/DDBJ databases">
        <title>Sequencing the genomes of 1000 actinobacteria strains.</title>
        <authorList>
            <person name="Klenk H.-P."/>
        </authorList>
    </citation>
    <scope>NUCLEOTIDE SEQUENCE [LARGE SCALE GENOMIC DNA]</scope>
    <source>
        <strain evidence="2 5">DSM 45119</strain>
    </source>
</reference>
<reference evidence="3 4" key="1">
    <citation type="submission" date="2016-10" db="EMBL/GenBank/DDBJ databases">
        <authorList>
            <person name="de Groot N.N."/>
        </authorList>
    </citation>
    <scope>NUCLEOTIDE SEQUENCE [LARGE SCALE GENOMIC DNA]</scope>
    <source>
        <strain evidence="3 4">CPCC 201259</strain>
    </source>
</reference>
<evidence type="ECO:0000313" key="4">
    <source>
        <dbReference type="Proteomes" id="UP000199398"/>
    </source>
</evidence>
<dbReference type="PROSITE" id="PS51257">
    <property type="entry name" value="PROKAR_LIPOPROTEIN"/>
    <property type="match status" value="1"/>
</dbReference>
<gene>
    <name evidence="2" type="ORF">ATL45_6918</name>
    <name evidence="3" type="ORF">SAMN05421805_1011504</name>
</gene>
<accession>A0A1I4TNA4</accession>
<evidence type="ECO:0000256" key="1">
    <source>
        <dbReference type="SAM" id="MobiDB-lite"/>
    </source>
</evidence>
<dbReference type="AlphaFoldDB" id="A0A1I4TNA4"/>
<dbReference type="Proteomes" id="UP000199398">
    <property type="component" value="Unassembled WGS sequence"/>
</dbReference>
<sequence>MIPRVRLTAAIIAVIATATGCGSDESPDPGPAARKVTVVRGDQTYPMTAEITGWQIKPHPQVPDQGPAAFFTFQFTGDAPETVVYLQVCAVDEHRVVILCDQILSNQTNEHWIGPYPGLSRTADVLLLPDQMDPGLHAGDPKDHDGYNPPRLLSPGDQL</sequence>
<evidence type="ECO:0000313" key="5">
    <source>
        <dbReference type="Proteomes" id="UP000270697"/>
    </source>
</evidence>
<dbReference type="Proteomes" id="UP000270697">
    <property type="component" value="Unassembled WGS sequence"/>
</dbReference>
<name>A0A1I4TNA4_9PSEU</name>
<protein>
    <recommendedName>
        <fullName evidence="6">Lipoprotein</fullName>
    </recommendedName>
</protein>
<organism evidence="3 4">
    <name type="scientific">Saccharopolyspora antimicrobica</name>
    <dbReference type="NCBI Taxonomy" id="455193"/>
    <lineage>
        <taxon>Bacteria</taxon>
        <taxon>Bacillati</taxon>
        <taxon>Actinomycetota</taxon>
        <taxon>Actinomycetes</taxon>
        <taxon>Pseudonocardiales</taxon>
        <taxon>Pseudonocardiaceae</taxon>
        <taxon>Saccharopolyspora</taxon>
    </lineage>
</organism>
<dbReference type="OrthoDB" id="3427655at2"/>
<evidence type="ECO:0000313" key="3">
    <source>
        <dbReference type="EMBL" id="SFM78234.1"/>
    </source>
</evidence>
<feature type="region of interest" description="Disordered" evidence="1">
    <location>
        <begin position="131"/>
        <end position="159"/>
    </location>
</feature>
<evidence type="ECO:0000313" key="2">
    <source>
        <dbReference type="EMBL" id="RKT88484.1"/>
    </source>
</evidence>
<dbReference type="EMBL" id="FOUP01000001">
    <property type="protein sequence ID" value="SFM78234.1"/>
    <property type="molecule type" value="Genomic_DNA"/>
</dbReference>
<keyword evidence="5" id="KW-1185">Reference proteome</keyword>
<evidence type="ECO:0008006" key="6">
    <source>
        <dbReference type="Google" id="ProtNLM"/>
    </source>
</evidence>
<proteinExistence type="predicted"/>